<dbReference type="Proteomes" id="UP001596514">
    <property type="component" value="Unassembled WGS sequence"/>
</dbReference>
<feature type="region of interest" description="Disordered" evidence="1">
    <location>
        <begin position="714"/>
        <end position="757"/>
    </location>
</feature>
<feature type="domain" description="PKD" evidence="2">
    <location>
        <begin position="1770"/>
        <end position="1822"/>
    </location>
</feature>
<dbReference type="Pfam" id="PF01345">
    <property type="entry name" value="DUF11"/>
    <property type="match status" value="1"/>
</dbReference>
<gene>
    <name evidence="3" type="ORF">ACFQVD_07120</name>
</gene>
<evidence type="ECO:0000313" key="3">
    <source>
        <dbReference type="EMBL" id="MFC7599875.1"/>
    </source>
</evidence>
<dbReference type="InterPro" id="IPR001434">
    <property type="entry name" value="OmcB-like_DUF11"/>
</dbReference>
<keyword evidence="4" id="KW-1185">Reference proteome</keyword>
<protein>
    <submittedName>
        <fullName evidence="3">Alpha/beta fold hydrolase</fullName>
    </submittedName>
</protein>
<proteinExistence type="predicted"/>
<feature type="domain" description="PKD" evidence="2">
    <location>
        <begin position="1864"/>
        <end position="1920"/>
    </location>
</feature>
<evidence type="ECO:0000313" key="4">
    <source>
        <dbReference type="Proteomes" id="UP001596514"/>
    </source>
</evidence>
<evidence type="ECO:0000259" key="2">
    <source>
        <dbReference type="PROSITE" id="PS50093"/>
    </source>
</evidence>
<dbReference type="SMART" id="SM00089">
    <property type="entry name" value="PKD"/>
    <property type="match status" value="3"/>
</dbReference>
<reference evidence="4" key="1">
    <citation type="journal article" date="2019" name="Int. J. Syst. Evol. Microbiol.">
        <title>The Global Catalogue of Microorganisms (GCM) 10K type strain sequencing project: providing services to taxonomists for standard genome sequencing and annotation.</title>
        <authorList>
            <consortium name="The Broad Institute Genomics Platform"/>
            <consortium name="The Broad Institute Genome Sequencing Center for Infectious Disease"/>
            <person name="Wu L."/>
            <person name="Ma J."/>
        </authorList>
    </citation>
    <scope>NUCLEOTIDE SEQUENCE [LARGE SCALE GENOMIC DNA]</scope>
    <source>
        <strain evidence="4">JCM 10083</strain>
    </source>
</reference>
<evidence type="ECO:0000256" key="1">
    <source>
        <dbReference type="SAM" id="MobiDB-lite"/>
    </source>
</evidence>
<dbReference type="InterPro" id="IPR013783">
    <property type="entry name" value="Ig-like_fold"/>
</dbReference>
<dbReference type="Gene3D" id="2.60.40.10">
    <property type="entry name" value="Immunoglobulins"/>
    <property type="match status" value="5"/>
</dbReference>
<dbReference type="Pfam" id="PF18911">
    <property type="entry name" value="PKD_4"/>
    <property type="match status" value="2"/>
</dbReference>
<dbReference type="CDD" id="cd00146">
    <property type="entry name" value="PKD"/>
    <property type="match status" value="1"/>
</dbReference>
<dbReference type="SUPFAM" id="SSF49299">
    <property type="entry name" value="PKD domain"/>
    <property type="match status" value="2"/>
</dbReference>
<dbReference type="Gene3D" id="3.40.50.1820">
    <property type="entry name" value="alpha/beta hydrolase"/>
    <property type="match status" value="1"/>
</dbReference>
<dbReference type="SUPFAM" id="SSF53474">
    <property type="entry name" value="alpha/beta-Hydrolases"/>
    <property type="match status" value="1"/>
</dbReference>
<dbReference type="InterPro" id="IPR035986">
    <property type="entry name" value="PKD_dom_sf"/>
</dbReference>
<name>A0ABW2SUB4_9ACTN</name>
<accession>A0ABW2SUB4</accession>
<dbReference type="EMBL" id="JBHTEE010000001">
    <property type="protein sequence ID" value="MFC7599875.1"/>
    <property type="molecule type" value="Genomic_DNA"/>
</dbReference>
<dbReference type="InterPro" id="IPR000601">
    <property type="entry name" value="PKD_dom"/>
</dbReference>
<dbReference type="InterPro" id="IPR022409">
    <property type="entry name" value="PKD/Chitinase_dom"/>
</dbReference>
<dbReference type="RefSeq" id="WP_386274281.1">
    <property type="nucleotide sequence ID" value="NZ_JBHSIJ010000002.1"/>
</dbReference>
<organism evidence="3 4">
    <name type="scientific">Streptosporangium amethystogenes subsp. fukuiense</name>
    <dbReference type="NCBI Taxonomy" id="698418"/>
    <lineage>
        <taxon>Bacteria</taxon>
        <taxon>Bacillati</taxon>
        <taxon>Actinomycetota</taxon>
        <taxon>Actinomycetes</taxon>
        <taxon>Streptosporangiales</taxon>
        <taxon>Streptosporangiaceae</taxon>
        <taxon>Streptosporangium</taxon>
    </lineage>
</organism>
<sequence>MVAGSLAMPLPALAASGSAPSPDAKPAAAEPEVELIHLVDLQSSSGLLRKLNNRGQVIGTLPNPASPSGKNPKAVLFARESVTDLHASLGGDFHVSDPRDINNHGAVLVGTDDTSSFLVKDGKATRLNFPATAINDSGQIAGPGGVHDPDGSVLKLQAFKGQYLEPTALANDGTVVGFADIDPGPLIGFSAFRTKPGEPLVMSRDRLTFGTAKTQATDVNDHGQVAGYVDNPGNTNDIPIIWDRSGTPQEQGTTPSGERVYGKVAAINNSGIGVGVMYDANDAPQAAMYLPGEAINLSTLVRAEGWDVNLSRATGINDHGQIAVIGRYPADENDHAFLLDLGFAEPEIRSIDLLTQLPPSTAWVPVPEGGVYEGNRIRVNLQASNPGDLPQRRTLQVIEEGTGKPLPGGTFNLTIQPGETVERSFIWDTKGYSWLDHRPRSNRSLSARLFSGNTYIATVDKELKRPVTVKPMPLVLVHGFRSTADRWDAFEAIAKGENPLQEVYRVNTMNTGDPDDRTKPTKPMLENSSALHHFVQGLREEKGFDKVVVVAHSMGGNIVKYYMSHFMPIGLDRKPVVHRVLQMGTPNTGSKCADLAARASTALNWWAPALRENTSAFVGGLNRMLEKDGYSHGNFRGVRISNLVGVGRKLVCSLSPAPVHYFEDSSDGVVETLSARWKTDSGWNLRDIVLTKSEHTAMTEKTSDYRNYIAPRLSADSSTSPEYEGPSPVAPESAPEKQPAGEASGPGKSGVSAETAAEAEAVTDSVFAFPSATVGAGATVTVPVEVPQGAAFGAVTALPSTVGMLLRDPSGAVAASYAPGSDAAKEPFQGLRVDNPQTGVWKLEITNAGSGPVEALASAWVAGNPLTVTAKSEQSSADGRVTVSATVTDAGRPVTGAQVRATVTGDDGVARELTLNDDGAGEAGDGVYGATSEALADGFYIVTVTADTAQGMRVTGADITVEQIDTREFALTLSAGPGGSVAASPAREVYRAGSTVKVIATPEAGRVPIGWTVDGKERGPGPLTLTMNEAHTVEARFGTYTVTEIGALPGGDASKTVVHTLNDRGQVAATVTGQDGKAHAVRWQDGTITELGGLACTDGETKCETGAYGINEAGEVAGSAVASVNGGNSQHAVIWRNDGSVTDLHAGNSSANLWGNAFAVNDNGQVLGEMAGPRYVMWDRGAAVAMPADYDPGWSGYHNEWNQFRYSRINNHGAVTGGYELGGRDGNGLPRDTGPAVYADGVLTKLAGTVEGCARTAGQTSDLNNTGLVVGTLRCGRYENTTTKRAYVWKDGKPTDLGAGEATAVNDNELIVGSEPGSYLNVYKPPVMWVDGTKHPLADALSRPWCPEDFAKTTQPCVGIGHVLDVNISGQILVKGFLRDRAPDRDGFIQQDRALLLSPTTARADLAVTTEVSASEPGPGSTVTWTATVTNKGDDAATDVRLDVFIPQSVTGATCDTWRGQCAPIKGGFRNTVKVLEPGWSATVEVSATVPAGTAGGTELKASAHGYSVAVTDPKPANNTASATATVRPLLSTTGIVWPEPVQVGQVSYASTVTLTNRLNAPIPLRVIAVSGTFTQANDCPVELAVGKVCTVQVRFAPTVEGPAGGALTFTTADGAEPAFTVPLTGQGAKAGGTPVVQVPAAPVRGTVGKPFTLKIPFTDGDAGDTHTAKVAWGDGPPVEAEVTQRPGGGTLEVTRTFTAPRTGTALVMVYDSGGALGTAAVPYVIEEAAANTAPVLDAGGDVELSVGERLRRVVTFTDPDSTSWTASVDYGDGAGPRPVTPDTARQITLEHQWATAGTYPVTVTVKDDGGLEATATFTATVVSADTPNQAPVVTLETHFDTIETGTGWVGIGSFTDPDSTSWTYTADYGDGAGPQPLSLTAGQLKLQHVYASAGDHTVVLAITDDKGATGTARLTVHVTNAAPEVTLTAPAVAKVVPVGKAVALSATFTDAGSTDTHTATWSIGGKPVPGAVTGHRGKGTVTGWHTFTEAGLYPIAVTVTDNHHATTTATTGGGGKQAYVLVYDPADTLVGAGQSTTPAGACTLNTKCAPRGKATLDVTAGYHGKDTTPTGELRYTAPGFDLRDTSPAVLAAAGGTAILRGTGKVNKTIEVNYEITTIDSGQAADGTDRLAVRVWTKKNGELIYDTSASPVPVTGVIRVSG</sequence>
<dbReference type="PROSITE" id="PS50093">
    <property type="entry name" value="PKD"/>
    <property type="match status" value="2"/>
</dbReference>
<dbReference type="InterPro" id="IPR029058">
    <property type="entry name" value="AB_hydrolase_fold"/>
</dbReference>
<dbReference type="GO" id="GO:0016787">
    <property type="term" value="F:hydrolase activity"/>
    <property type="evidence" value="ECO:0007669"/>
    <property type="project" value="UniProtKB-KW"/>
</dbReference>
<dbReference type="InterPro" id="IPR044060">
    <property type="entry name" value="Bacterial_rp_domain"/>
</dbReference>
<dbReference type="Pfam" id="PF18998">
    <property type="entry name" value="Flg_new_2"/>
    <property type="match status" value="1"/>
</dbReference>
<comment type="caution">
    <text evidence="3">The sequence shown here is derived from an EMBL/GenBank/DDBJ whole genome shotgun (WGS) entry which is preliminary data.</text>
</comment>
<keyword evidence="3" id="KW-0378">Hydrolase</keyword>